<reference evidence="4 5" key="2">
    <citation type="submission" date="2016-05" db="EMBL/GenBank/DDBJ databases">
        <authorList>
            <person name="Naeem Raeece"/>
        </authorList>
    </citation>
    <scope>NUCLEOTIDE SEQUENCE [LARGE SCALE GENOMIC DNA]</scope>
</reference>
<keyword evidence="1" id="KW-0732">Signal</keyword>
<dbReference type="AlphaFoldDB" id="A0A1A8X0V6"/>
<dbReference type="Proteomes" id="UP000078560">
    <property type="component" value="Unassembled WGS sequence"/>
</dbReference>
<dbReference type="EMBL" id="FLQU01000633">
    <property type="protein sequence ID" value="SBS88394.1"/>
    <property type="molecule type" value="Genomic_DNA"/>
</dbReference>
<evidence type="ECO:0000313" key="5">
    <source>
        <dbReference type="Proteomes" id="UP000078560"/>
    </source>
</evidence>
<organism evidence="3 4">
    <name type="scientific">Plasmodium ovale curtisi</name>
    <dbReference type="NCBI Taxonomy" id="864141"/>
    <lineage>
        <taxon>Eukaryota</taxon>
        <taxon>Sar</taxon>
        <taxon>Alveolata</taxon>
        <taxon>Apicomplexa</taxon>
        <taxon>Aconoidasida</taxon>
        <taxon>Haemosporida</taxon>
        <taxon>Plasmodiidae</taxon>
        <taxon>Plasmodium</taxon>
        <taxon>Plasmodium (Plasmodium)</taxon>
    </lineage>
</organism>
<sequence>MKIRLLVLTLMTVLSLSFTFSYRRIQNSNNLEGLQQCFRPVKQTNFHELRSRITATGTDPVNHCLFPFELSFARTYLLNMGDSTMSEDAESWLARRHSCICSLRLSVEIGDWTIHITHKSPNYNKEKIKSILIYSMTFPFKELEEFKDYLFED</sequence>
<reference evidence="3" key="1">
    <citation type="submission" date="2016-05" db="EMBL/GenBank/DDBJ databases">
        <authorList>
            <person name="Lavstsen T."/>
            <person name="Jespersen J.S."/>
        </authorList>
    </citation>
    <scope>NUCLEOTIDE SEQUENCE [LARGE SCALE GENOMIC DNA]</scope>
</reference>
<gene>
    <name evidence="3" type="ORF">POVCU1_044550</name>
    <name evidence="2" type="ORF">POVCU2_0048190</name>
</gene>
<name>A0A1A8X0V6_PLAOA</name>
<dbReference type="EMBL" id="FLQV01000814">
    <property type="protein sequence ID" value="SBS98235.1"/>
    <property type="molecule type" value="Genomic_DNA"/>
</dbReference>
<protein>
    <submittedName>
        <fullName evidence="3">Uncharacterized protein</fullName>
    </submittedName>
</protein>
<feature type="signal peptide" evidence="1">
    <location>
        <begin position="1"/>
        <end position="17"/>
    </location>
</feature>
<evidence type="ECO:0000256" key="1">
    <source>
        <dbReference type="SAM" id="SignalP"/>
    </source>
</evidence>
<proteinExistence type="predicted"/>
<feature type="chain" id="PRO_5015059749" evidence="1">
    <location>
        <begin position="18"/>
        <end position="153"/>
    </location>
</feature>
<dbReference type="Proteomes" id="UP000078546">
    <property type="component" value="Unassembled WGS sequence"/>
</dbReference>
<evidence type="ECO:0000313" key="3">
    <source>
        <dbReference type="EMBL" id="SBS98235.1"/>
    </source>
</evidence>
<evidence type="ECO:0000313" key="4">
    <source>
        <dbReference type="Proteomes" id="UP000078546"/>
    </source>
</evidence>
<accession>A0A1A8X0V6</accession>
<evidence type="ECO:0000313" key="2">
    <source>
        <dbReference type="EMBL" id="SBS88394.1"/>
    </source>
</evidence>